<evidence type="ECO:0000313" key="8">
    <source>
        <dbReference type="Proteomes" id="UP000024635"/>
    </source>
</evidence>
<comment type="subcellular location">
    <subcellularLocation>
        <location evidence="1">Membrane</location>
    </subcellularLocation>
</comment>
<keyword evidence="4 5" id="KW-0472">Membrane</keyword>
<evidence type="ECO:0000259" key="6">
    <source>
        <dbReference type="PROSITE" id="PS50262"/>
    </source>
</evidence>
<protein>
    <recommendedName>
        <fullName evidence="6">G-protein coupled receptors family 1 profile domain-containing protein</fullName>
    </recommendedName>
</protein>
<dbReference type="OrthoDB" id="5853375at2759"/>
<feature type="transmembrane region" description="Helical" evidence="5">
    <location>
        <begin position="111"/>
        <end position="131"/>
    </location>
</feature>
<reference evidence="8" key="1">
    <citation type="journal article" date="2015" name="Nat. Genet.">
        <title>The genome and transcriptome of the zoonotic hookworm Ancylostoma ceylanicum identify infection-specific gene families.</title>
        <authorList>
            <person name="Schwarz E.M."/>
            <person name="Hu Y."/>
            <person name="Antoshechkin I."/>
            <person name="Miller M.M."/>
            <person name="Sternberg P.W."/>
            <person name="Aroian R.V."/>
        </authorList>
    </citation>
    <scope>NUCLEOTIDE SEQUENCE</scope>
    <source>
        <strain evidence="8">HY135</strain>
    </source>
</reference>
<dbReference type="PROSITE" id="PS50262">
    <property type="entry name" value="G_PROTEIN_RECEP_F1_2"/>
    <property type="match status" value="1"/>
</dbReference>
<dbReference type="InterPro" id="IPR017452">
    <property type="entry name" value="GPCR_Rhodpsn_7TM"/>
</dbReference>
<dbReference type="AlphaFoldDB" id="A0A016TY96"/>
<organism evidence="7 8">
    <name type="scientific">Ancylostoma ceylanicum</name>
    <dbReference type="NCBI Taxonomy" id="53326"/>
    <lineage>
        <taxon>Eukaryota</taxon>
        <taxon>Metazoa</taxon>
        <taxon>Ecdysozoa</taxon>
        <taxon>Nematoda</taxon>
        <taxon>Chromadorea</taxon>
        <taxon>Rhabditida</taxon>
        <taxon>Rhabditina</taxon>
        <taxon>Rhabditomorpha</taxon>
        <taxon>Strongyloidea</taxon>
        <taxon>Ancylostomatidae</taxon>
        <taxon>Ancylostomatinae</taxon>
        <taxon>Ancylostoma</taxon>
    </lineage>
</organism>
<accession>A0A016TY96</accession>
<keyword evidence="2 5" id="KW-0812">Transmembrane</keyword>
<feature type="transmembrane region" description="Helical" evidence="5">
    <location>
        <begin position="143"/>
        <end position="164"/>
    </location>
</feature>
<proteinExistence type="predicted"/>
<dbReference type="PANTHER" id="PTHR22718">
    <property type="entry name" value="SERPENTINE RECEPTOR, CLASS X"/>
    <property type="match status" value="1"/>
</dbReference>
<comment type="caution">
    <text evidence="7">The sequence shown here is derived from an EMBL/GenBank/DDBJ whole genome shotgun (WGS) entry which is preliminary data.</text>
</comment>
<sequence length="208" mass="24013">MFFYFRNIHLSITSHQLLTAILPGLPWISATLLVAHMNIYNCHIRNDPFLLTFSFMCSKCGFHGELINYLSFVLPITVLVLYCAIYANIIVMRYRFATLGTVSERKKSVSLVIQFSLIWAIQFASSVTYYILPLMMHESDMMYFMPMLLSTLNTMANPCVMFIFQPRIRAAVFRSFVFRRSSEKTTTVRVTDPEPKIRVTCSLATPSR</sequence>
<feature type="transmembrane region" description="Helical" evidence="5">
    <location>
        <begin position="20"/>
        <end position="40"/>
    </location>
</feature>
<dbReference type="Proteomes" id="UP000024635">
    <property type="component" value="Unassembled WGS sequence"/>
</dbReference>
<dbReference type="Gene3D" id="1.20.1070.10">
    <property type="entry name" value="Rhodopsin 7-helix transmembrane proteins"/>
    <property type="match status" value="1"/>
</dbReference>
<keyword evidence="3 5" id="KW-1133">Transmembrane helix</keyword>
<evidence type="ECO:0000256" key="3">
    <source>
        <dbReference type="ARBA" id="ARBA00022989"/>
    </source>
</evidence>
<feature type="domain" description="G-protein coupled receptors family 1 profile" evidence="6">
    <location>
        <begin position="1"/>
        <end position="161"/>
    </location>
</feature>
<dbReference type="EMBL" id="JARK01001405">
    <property type="protein sequence ID" value="EYC07766.1"/>
    <property type="molecule type" value="Genomic_DNA"/>
</dbReference>
<dbReference type="PANTHER" id="PTHR22718:SF11">
    <property type="entry name" value="7TM GPCR SERPENTINE RECEPTOR CLASS X (SRX) DOMAIN-CONTAINING PROTEIN"/>
    <property type="match status" value="1"/>
</dbReference>
<feature type="transmembrane region" description="Helical" evidence="5">
    <location>
        <begin position="69"/>
        <end position="91"/>
    </location>
</feature>
<evidence type="ECO:0000256" key="4">
    <source>
        <dbReference type="ARBA" id="ARBA00023136"/>
    </source>
</evidence>
<evidence type="ECO:0000256" key="2">
    <source>
        <dbReference type="ARBA" id="ARBA00022692"/>
    </source>
</evidence>
<evidence type="ECO:0000256" key="5">
    <source>
        <dbReference type="SAM" id="Phobius"/>
    </source>
</evidence>
<dbReference type="GO" id="GO:0016020">
    <property type="term" value="C:membrane"/>
    <property type="evidence" value="ECO:0007669"/>
    <property type="project" value="UniProtKB-SubCell"/>
</dbReference>
<dbReference type="SUPFAM" id="SSF81321">
    <property type="entry name" value="Family A G protein-coupled receptor-like"/>
    <property type="match status" value="1"/>
</dbReference>
<name>A0A016TY96_9BILA</name>
<evidence type="ECO:0000313" key="7">
    <source>
        <dbReference type="EMBL" id="EYC07766.1"/>
    </source>
</evidence>
<gene>
    <name evidence="7" type="primary">Acey_s0069.g383</name>
    <name evidence="7" type="ORF">Y032_0069g383</name>
</gene>
<evidence type="ECO:0000256" key="1">
    <source>
        <dbReference type="ARBA" id="ARBA00004370"/>
    </source>
</evidence>
<keyword evidence="8" id="KW-1185">Reference proteome</keyword>